<dbReference type="AlphaFoldDB" id="A0A939HN64"/>
<feature type="transmembrane region" description="Helical" evidence="1">
    <location>
        <begin position="112"/>
        <end position="128"/>
    </location>
</feature>
<dbReference type="EMBL" id="JAFVMH010000001">
    <property type="protein sequence ID" value="MBO1324031.1"/>
    <property type="molecule type" value="Genomic_DNA"/>
</dbReference>
<feature type="transmembrane region" description="Helical" evidence="1">
    <location>
        <begin position="203"/>
        <end position="220"/>
    </location>
</feature>
<keyword evidence="3" id="KW-1185">Reference proteome</keyword>
<feature type="transmembrane region" description="Helical" evidence="1">
    <location>
        <begin position="134"/>
        <end position="150"/>
    </location>
</feature>
<proteinExistence type="predicted"/>
<feature type="transmembrane region" description="Helical" evidence="1">
    <location>
        <begin position="344"/>
        <end position="364"/>
    </location>
</feature>
<name>A0A939HN64_9PROT</name>
<feature type="transmembrane region" description="Helical" evidence="1">
    <location>
        <begin position="273"/>
        <end position="301"/>
    </location>
</feature>
<gene>
    <name evidence="2" type="ORF">J2D77_02520</name>
</gene>
<dbReference type="Proteomes" id="UP000664073">
    <property type="component" value="Unassembled WGS sequence"/>
</dbReference>
<evidence type="ECO:0000313" key="2">
    <source>
        <dbReference type="EMBL" id="MBO1324031.1"/>
    </source>
</evidence>
<accession>A0A939HN64</accession>
<sequence length="472" mass="53914">MERVIGKKNEYRGFLSIIFTVISIIIVIFPNFIALSTDELAIQSHSDPLAVLMLDQASNGRYTFAAILKFLSVFHVHYEEYIVISSAFLVFSLVLLLQFLADYVKFDETERVCFSVLFVFFPLNLDVYQFKEAYLSYAVSFLFLALYFKVFSVEIQSKWKFLLGSVCLLVSFGSYQISIILALMAFLIKVTNSGNEEITYKDVYPILVASILYSVVNALLKKCHVPGFEMYPAREQGLRFVSGNLWNYANASADIFIAGHGCYYPLILNSAKLIFLFSFVVFILNFRTMGAALFVVAAVVLAANPLNLMIKGWWPSARSISAIAFSLPYIMVKNLNVLFRNMTNASRFLFCAFFSIFFFTDMWAESNRVIQSYFDISRVNSIISSIYAEDENYSDKIILYIQPDYAKNNYIAHSTYDYGTGLLQTPWSATAVFNFLSQGKIEAHIDESHFCEMNSKKKFINKGRDNAFYLCF</sequence>
<dbReference type="RefSeq" id="WP_207844694.1">
    <property type="nucleotide sequence ID" value="NZ_JAFVMH010000001.1"/>
</dbReference>
<keyword evidence="1" id="KW-0472">Membrane</keyword>
<evidence type="ECO:0000313" key="3">
    <source>
        <dbReference type="Proteomes" id="UP000664073"/>
    </source>
</evidence>
<feature type="transmembrane region" description="Helical" evidence="1">
    <location>
        <begin position="12"/>
        <end position="33"/>
    </location>
</feature>
<protein>
    <submittedName>
        <fullName evidence="2">Glucosyltransferase domain-containing protein</fullName>
    </submittedName>
</protein>
<keyword evidence="1" id="KW-0812">Transmembrane</keyword>
<feature type="transmembrane region" description="Helical" evidence="1">
    <location>
        <begin position="313"/>
        <end position="332"/>
    </location>
</feature>
<evidence type="ECO:0000256" key="1">
    <source>
        <dbReference type="SAM" id="Phobius"/>
    </source>
</evidence>
<feature type="transmembrane region" description="Helical" evidence="1">
    <location>
        <begin position="81"/>
        <end position="100"/>
    </location>
</feature>
<comment type="caution">
    <text evidence="2">The sequence shown here is derived from an EMBL/GenBank/DDBJ whole genome shotgun (WGS) entry which is preliminary data.</text>
</comment>
<feature type="transmembrane region" description="Helical" evidence="1">
    <location>
        <begin position="162"/>
        <end position="188"/>
    </location>
</feature>
<organism evidence="2 3">
    <name type="scientific">Acetobacter garciniae</name>
    <dbReference type="NCBI Taxonomy" id="2817435"/>
    <lineage>
        <taxon>Bacteria</taxon>
        <taxon>Pseudomonadati</taxon>
        <taxon>Pseudomonadota</taxon>
        <taxon>Alphaproteobacteria</taxon>
        <taxon>Acetobacterales</taxon>
        <taxon>Acetobacteraceae</taxon>
        <taxon>Acetobacter</taxon>
    </lineage>
</organism>
<keyword evidence="1" id="KW-1133">Transmembrane helix</keyword>
<reference evidence="2" key="1">
    <citation type="submission" date="2021-03" db="EMBL/GenBank/DDBJ databases">
        <title>The complete genome sequence of Acetobacter sp. TBRC 12339.</title>
        <authorList>
            <person name="Charoenyingcharoen P."/>
            <person name="Yukphan P."/>
        </authorList>
    </citation>
    <scope>NUCLEOTIDE SEQUENCE</scope>
    <source>
        <strain evidence="2">TBRC 12339</strain>
    </source>
</reference>